<name>A0A2S4KMQ1_9HYPO</name>
<evidence type="ECO:0000256" key="10">
    <source>
        <dbReference type="ARBA" id="ARBA00023049"/>
    </source>
</evidence>
<reference evidence="14 15" key="1">
    <citation type="submission" date="2018-01" db="EMBL/GenBank/DDBJ databases">
        <title>Harnessing the power of phylogenomics to disentangle the directionality and signatures of interkingdom host jumping in the parasitic fungal genus Tolypocladium.</title>
        <authorList>
            <person name="Quandt C.A."/>
            <person name="Patterson W."/>
            <person name="Spatafora J.W."/>
        </authorList>
    </citation>
    <scope>NUCLEOTIDE SEQUENCE [LARGE SCALE GENOMIC DNA]</scope>
    <source>
        <strain evidence="14 15">NRBC 100945</strain>
    </source>
</reference>
<keyword evidence="10" id="KW-0482">Metalloprotease</keyword>
<accession>A0A2S4KMQ1</accession>
<dbReference type="OrthoDB" id="10261878at2759"/>
<dbReference type="InterPro" id="IPR052433">
    <property type="entry name" value="X-Pro_dipept-like"/>
</dbReference>
<evidence type="ECO:0000256" key="8">
    <source>
        <dbReference type="ARBA" id="ARBA00022723"/>
    </source>
</evidence>
<dbReference type="Proteomes" id="UP000237481">
    <property type="component" value="Unassembled WGS sequence"/>
</dbReference>
<keyword evidence="11" id="KW-0464">Manganese</keyword>
<dbReference type="InterPro" id="IPR029149">
    <property type="entry name" value="Creatin/AminoP/Spt16_N"/>
</dbReference>
<evidence type="ECO:0000256" key="12">
    <source>
        <dbReference type="ARBA" id="ARBA00030849"/>
    </source>
</evidence>
<dbReference type="Pfam" id="PF00557">
    <property type="entry name" value="Peptidase_M24"/>
    <property type="match status" value="1"/>
</dbReference>
<protein>
    <recommendedName>
        <fullName evidence="5">Xaa-Pro aminopeptidase</fullName>
        <ecNumber evidence="5">3.4.11.9</ecNumber>
    </recommendedName>
    <alternativeName>
        <fullName evidence="12">Aminoacylproline aminopeptidase</fullName>
    </alternativeName>
</protein>
<evidence type="ECO:0000313" key="15">
    <source>
        <dbReference type="Proteomes" id="UP000237481"/>
    </source>
</evidence>
<evidence type="ECO:0000256" key="4">
    <source>
        <dbReference type="ARBA" id="ARBA00008766"/>
    </source>
</evidence>
<dbReference type="AlphaFoldDB" id="A0A2S4KMQ1"/>
<dbReference type="Gene3D" id="3.90.230.10">
    <property type="entry name" value="Creatinase/methionine aminopeptidase superfamily"/>
    <property type="match status" value="1"/>
</dbReference>
<dbReference type="EMBL" id="PKSG01001047">
    <property type="protein sequence ID" value="POR31411.1"/>
    <property type="molecule type" value="Genomic_DNA"/>
</dbReference>
<evidence type="ECO:0000256" key="2">
    <source>
        <dbReference type="ARBA" id="ARBA00001936"/>
    </source>
</evidence>
<comment type="similarity">
    <text evidence="4">Belongs to the peptidase M24B family.</text>
</comment>
<comment type="caution">
    <text evidence="14">The sequence shown here is derived from an EMBL/GenBank/DDBJ whole genome shotgun (WGS) entry which is preliminary data.</text>
</comment>
<organism evidence="14 15">
    <name type="scientific">Tolypocladium paradoxum</name>
    <dbReference type="NCBI Taxonomy" id="94208"/>
    <lineage>
        <taxon>Eukaryota</taxon>
        <taxon>Fungi</taxon>
        <taxon>Dikarya</taxon>
        <taxon>Ascomycota</taxon>
        <taxon>Pezizomycotina</taxon>
        <taxon>Sordariomycetes</taxon>
        <taxon>Hypocreomycetidae</taxon>
        <taxon>Hypocreales</taxon>
        <taxon>Ophiocordycipitaceae</taxon>
        <taxon>Tolypocladium</taxon>
    </lineage>
</organism>
<keyword evidence="9" id="KW-0378">Hydrolase</keyword>
<keyword evidence="15" id="KW-1185">Reference proteome</keyword>
<comment type="cofactor">
    <cofactor evidence="2">
        <name>Mn(2+)</name>
        <dbReference type="ChEBI" id="CHEBI:29035"/>
    </cofactor>
</comment>
<dbReference type="GO" id="GO:0070006">
    <property type="term" value="F:metalloaminopeptidase activity"/>
    <property type="evidence" value="ECO:0007669"/>
    <property type="project" value="InterPro"/>
</dbReference>
<gene>
    <name evidence="14" type="ORF">TPAR_08376</name>
</gene>
<evidence type="ECO:0000256" key="7">
    <source>
        <dbReference type="ARBA" id="ARBA00022670"/>
    </source>
</evidence>
<evidence type="ECO:0000256" key="11">
    <source>
        <dbReference type="ARBA" id="ARBA00023211"/>
    </source>
</evidence>
<dbReference type="EC" id="3.4.11.9" evidence="5"/>
<dbReference type="SUPFAM" id="SSF53092">
    <property type="entry name" value="Creatinase/prolidase N-terminal domain"/>
    <property type="match status" value="1"/>
</dbReference>
<evidence type="ECO:0000256" key="3">
    <source>
        <dbReference type="ARBA" id="ARBA00002443"/>
    </source>
</evidence>
<keyword evidence="7" id="KW-0645">Protease</keyword>
<dbReference type="CDD" id="cd01087">
    <property type="entry name" value="Prolidase"/>
    <property type="match status" value="1"/>
</dbReference>
<dbReference type="FunFam" id="3.90.230.10:FF:000002">
    <property type="entry name" value="Xaa-Pro aminopeptidase 3"/>
    <property type="match status" value="1"/>
</dbReference>
<proteinExistence type="inferred from homology"/>
<evidence type="ECO:0000256" key="1">
    <source>
        <dbReference type="ARBA" id="ARBA00001424"/>
    </source>
</evidence>
<dbReference type="SMART" id="SM01011">
    <property type="entry name" value="AMP_N"/>
    <property type="match status" value="1"/>
</dbReference>
<dbReference type="PANTHER" id="PTHR43226">
    <property type="entry name" value="XAA-PRO AMINOPEPTIDASE 3"/>
    <property type="match status" value="1"/>
</dbReference>
<evidence type="ECO:0000313" key="14">
    <source>
        <dbReference type="EMBL" id="POR31411.1"/>
    </source>
</evidence>
<evidence type="ECO:0000259" key="13">
    <source>
        <dbReference type="SMART" id="SM01011"/>
    </source>
</evidence>
<dbReference type="InterPro" id="IPR000994">
    <property type="entry name" value="Pept_M24"/>
</dbReference>
<evidence type="ECO:0000256" key="9">
    <source>
        <dbReference type="ARBA" id="ARBA00022801"/>
    </source>
</evidence>
<dbReference type="SUPFAM" id="SSF55920">
    <property type="entry name" value="Creatinase/aminopeptidase"/>
    <property type="match status" value="1"/>
</dbReference>
<sequence>MARGLGRGLGLGLGTPCLAPRRLAARPRLCSSTINPPPPSTQPLRLRPAITGYTRPWTPSSYRLCCSTSHLRARPEHRRASAAAAAAAMVAEDFEAVLRRKYPGKSHAKRVVDILRSRAPGANGVLYLEGRMTKLQEDSDSPEHFRQRRYFYYLTGCNLADCHFAYDIASSRSILFIPPIDPDDVIWSGLPVSVDDALRLYDVDEVKFTDDVNPTLAHLAAQNPRSTVFALAGQVSDNITFLEFANKDFAALKDAIERSRVVKDEFEVAMIRKANHISSLAHRAVVRRARSAEYERELEAAFLDVCVAHGAKEMAYHPILAAGRAAATLHYVDNNAPLRGKQNVLIDAGAEWDNYASDITRTFPLNGKFTKESRQIYDIVYKMHTDCTDMIKAGVLWDDIHLHAHKIAIDGLLALGILKGDAGEILDARTSAAFFPHGLGHYLGLDTHDVGGNPNRHDEDKLFRYLRLRGRIPAGSVVTVEPGVYFCEFIIKPYLDDPVHSKYIDAAVLDKYWDVGGVRIEDNILVTESGCENLTPAVKQASEVEAIFAAS</sequence>
<dbReference type="InterPro" id="IPR007865">
    <property type="entry name" value="Aminopep_P_N"/>
</dbReference>
<evidence type="ECO:0000256" key="5">
    <source>
        <dbReference type="ARBA" id="ARBA00012574"/>
    </source>
</evidence>
<dbReference type="GO" id="GO:0006508">
    <property type="term" value="P:proteolysis"/>
    <property type="evidence" value="ECO:0007669"/>
    <property type="project" value="UniProtKB-KW"/>
</dbReference>
<dbReference type="GO" id="GO:0030145">
    <property type="term" value="F:manganese ion binding"/>
    <property type="evidence" value="ECO:0007669"/>
    <property type="project" value="InterPro"/>
</dbReference>
<comment type="catalytic activity">
    <reaction evidence="1">
        <text>Release of any N-terminal amino acid, including proline, that is linked to proline, even from a dipeptide or tripeptide.</text>
        <dbReference type="EC" id="3.4.11.9"/>
    </reaction>
</comment>
<dbReference type="Pfam" id="PF05195">
    <property type="entry name" value="AMP_N"/>
    <property type="match status" value="1"/>
</dbReference>
<dbReference type="PANTHER" id="PTHR43226:SF1">
    <property type="entry name" value="XAA-PRO DIPEPTIDASE"/>
    <property type="match status" value="1"/>
</dbReference>
<dbReference type="STRING" id="94208.A0A2S4KMQ1"/>
<dbReference type="Gene3D" id="3.40.350.10">
    <property type="entry name" value="Creatinase/prolidase N-terminal domain"/>
    <property type="match status" value="1"/>
</dbReference>
<keyword evidence="6" id="KW-0031">Aminopeptidase</keyword>
<keyword evidence="8" id="KW-0479">Metal-binding</keyword>
<comment type="function">
    <text evidence="3">Catalyzes the removal of a penultimate prolyl residue from the N-termini of peptides.</text>
</comment>
<evidence type="ECO:0000256" key="6">
    <source>
        <dbReference type="ARBA" id="ARBA00022438"/>
    </source>
</evidence>
<dbReference type="InterPro" id="IPR036005">
    <property type="entry name" value="Creatinase/aminopeptidase-like"/>
</dbReference>
<feature type="domain" description="Aminopeptidase P N-terminal" evidence="13">
    <location>
        <begin position="102"/>
        <end position="236"/>
    </location>
</feature>